<evidence type="ECO:0000256" key="1">
    <source>
        <dbReference type="SAM" id="MobiDB-lite"/>
    </source>
</evidence>
<evidence type="ECO:0000313" key="2">
    <source>
        <dbReference type="EMBL" id="MBC6447562.1"/>
    </source>
</evidence>
<gene>
    <name evidence="2" type="ORF">GPZ80_10305</name>
</gene>
<keyword evidence="3" id="KW-1185">Reference proteome</keyword>
<evidence type="ECO:0000313" key="3">
    <source>
        <dbReference type="Proteomes" id="UP000734823"/>
    </source>
</evidence>
<organism evidence="2 3">
    <name type="scientific">Actinokineospora xionganensis</name>
    <dbReference type="NCBI Taxonomy" id="2684470"/>
    <lineage>
        <taxon>Bacteria</taxon>
        <taxon>Bacillati</taxon>
        <taxon>Actinomycetota</taxon>
        <taxon>Actinomycetes</taxon>
        <taxon>Pseudonocardiales</taxon>
        <taxon>Pseudonocardiaceae</taxon>
        <taxon>Actinokineospora</taxon>
    </lineage>
</organism>
<protein>
    <submittedName>
        <fullName evidence="2">Uncharacterized protein</fullName>
    </submittedName>
</protein>
<dbReference type="RefSeq" id="WP_187220072.1">
    <property type="nucleotide sequence ID" value="NZ_JABVED010000004.1"/>
</dbReference>
<name>A0ABR7L5D8_9PSEU</name>
<proteinExistence type="predicted"/>
<comment type="caution">
    <text evidence="2">The sequence shown here is derived from an EMBL/GenBank/DDBJ whole genome shotgun (WGS) entry which is preliminary data.</text>
</comment>
<accession>A0ABR7L5D8</accession>
<dbReference type="Proteomes" id="UP000734823">
    <property type="component" value="Unassembled WGS sequence"/>
</dbReference>
<dbReference type="EMBL" id="JABVED010000004">
    <property type="protein sequence ID" value="MBC6447562.1"/>
    <property type="molecule type" value="Genomic_DNA"/>
</dbReference>
<feature type="region of interest" description="Disordered" evidence="1">
    <location>
        <begin position="12"/>
        <end position="33"/>
    </location>
</feature>
<sequence>MTSQYCFDHCPGRSLRTDADSGLTTQDQPATAPHDPAVGFADELLKLAGNAYLDVIHRRPRYLAFLERHPKFGLDELGTPQKV</sequence>
<reference evidence="2 3" key="1">
    <citation type="submission" date="2020-06" db="EMBL/GenBank/DDBJ databases">
        <title>Actinokineospora xiongansis sp. nov., isolated from soil of Baiyangdian.</title>
        <authorList>
            <person name="Zhang X."/>
        </authorList>
    </citation>
    <scope>NUCLEOTIDE SEQUENCE [LARGE SCALE GENOMIC DNA]</scope>
    <source>
        <strain evidence="2 3">HBU206404</strain>
    </source>
</reference>